<protein>
    <recommendedName>
        <fullName evidence="7">Glucose-methanol-choline oxidoreductase N-terminal domain-containing protein</fullName>
    </recommendedName>
</protein>
<feature type="domain" description="Glucose-methanol-choline oxidoreductase N-terminal" evidence="7">
    <location>
        <begin position="292"/>
        <end position="306"/>
    </location>
</feature>
<evidence type="ECO:0000256" key="4">
    <source>
        <dbReference type="ARBA" id="ARBA00022827"/>
    </source>
</evidence>
<dbReference type="PIRSF" id="PIRSF000137">
    <property type="entry name" value="Alcohol_oxidase"/>
    <property type="match status" value="1"/>
</dbReference>
<dbReference type="Pfam" id="PF00732">
    <property type="entry name" value="GMC_oxred_N"/>
    <property type="match status" value="1"/>
</dbReference>
<dbReference type="Gene3D" id="3.50.50.60">
    <property type="entry name" value="FAD/NAD(P)-binding domain"/>
    <property type="match status" value="1"/>
</dbReference>
<proteinExistence type="inferred from homology"/>
<comment type="cofactor">
    <cofactor evidence="1 5">
        <name>FAD</name>
        <dbReference type="ChEBI" id="CHEBI:57692"/>
    </cofactor>
</comment>
<dbReference type="GO" id="GO:0050660">
    <property type="term" value="F:flavin adenine dinucleotide binding"/>
    <property type="evidence" value="ECO:0007669"/>
    <property type="project" value="InterPro"/>
</dbReference>
<comment type="caution">
    <text evidence="8">The sequence shown here is derived from an EMBL/GenBank/DDBJ whole genome shotgun (WGS) entry which is preliminary data.</text>
</comment>
<dbReference type="AlphaFoldDB" id="A0A8S1DTE4"/>
<evidence type="ECO:0000256" key="2">
    <source>
        <dbReference type="ARBA" id="ARBA00010790"/>
    </source>
</evidence>
<organism evidence="8 9">
    <name type="scientific">Cloeon dipterum</name>
    <dbReference type="NCBI Taxonomy" id="197152"/>
    <lineage>
        <taxon>Eukaryota</taxon>
        <taxon>Metazoa</taxon>
        <taxon>Ecdysozoa</taxon>
        <taxon>Arthropoda</taxon>
        <taxon>Hexapoda</taxon>
        <taxon>Insecta</taxon>
        <taxon>Pterygota</taxon>
        <taxon>Palaeoptera</taxon>
        <taxon>Ephemeroptera</taxon>
        <taxon>Pisciforma</taxon>
        <taxon>Baetidae</taxon>
        <taxon>Cloeon</taxon>
    </lineage>
</organism>
<evidence type="ECO:0000256" key="6">
    <source>
        <dbReference type="SAM" id="Phobius"/>
    </source>
</evidence>
<keyword evidence="6" id="KW-1133">Transmembrane helix</keyword>
<evidence type="ECO:0000313" key="8">
    <source>
        <dbReference type="EMBL" id="CAB3385790.1"/>
    </source>
</evidence>
<keyword evidence="6" id="KW-0472">Membrane</keyword>
<feature type="transmembrane region" description="Helical" evidence="6">
    <location>
        <begin position="6"/>
        <end position="24"/>
    </location>
</feature>
<dbReference type="SUPFAM" id="SSF51905">
    <property type="entry name" value="FAD/NAD(P)-binding domain"/>
    <property type="match status" value="1"/>
</dbReference>
<dbReference type="SUPFAM" id="SSF54373">
    <property type="entry name" value="FAD-linked reductases, C-terminal domain"/>
    <property type="match status" value="1"/>
</dbReference>
<evidence type="ECO:0000259" key="7">
    <source>
        <dbReference type="PROSITE" id="PS00624"/>
    </source>
</evidence>
<dbReference type="PANTHER" id="PTHR11552">
    <property type="entry name" value="GLUCOSE-METHANOL-CHOLINE GMC OXIDOREDUCTASE"/>
    <property type="match status" value="1"/>
</dbReference>
<reference evidence="8 9" key="1">
    <citation type="submission" date="2020-04" db="EMBL/GenBank/DDBJ databases">
        <authorList>
            <person name="Alioto T."/>
            <person name="Alioto T."/>
            <person name="Gomez Garrido J."/>
        </authorList>
    </citation>
    <scope>NUCLEOTIDE SEQUENCE [LARGE SCALE GENOMIC DNA]</scope>
</reference>
<evidence type="ECO:0000256" key="3">
    <source>
        <dbReference type="ARBA" id="ARBA00022630"/>
    </source>
</evidence>
<dbReference type="InterPro" id="IPR000172">
    <property type="entry name" value="GMC_OxRdtase_N"/>
</dbReference>
<evidence type="ECO:0000313" key="9">
    <source>
        <dbReference type="Proteomes" id="UP000494165"/>
    </source>
</evidence>
<dbReference type="EMBL" id="CADEPI010000433">
    <property type="protein sequence ID" value="CAB3385790.1"/>
    <property type="molecule type" value="Genomic_DNA"/>
</dbReference>
<dbReference type="Proteomes" id="UP000494165">
    <property type="component" value="Unassembled WGS sequence"/>
</dbReference>
<dbReference type="GO" id="GO:0016614">
    <property type="term" value="F:oxidoreductase activity, acting on CH-OH group of donors"/>
    <property type="evidence" value="ECO:0007669"/>
    <property type="project" value="InterPro"/>
</dbReference>
<dbReference type="PROSITE" id="PS00624">
    <property type="entry name" value="GMC_OXRED_2"/>
    <property type="match status" value="1"/>
</dbReference>
<dbReference type="InterPro" id="IPR007867">
    <property type="entry name" value="GMC_OxRtase_C"/>
</dbReference>
<keyword evidence="4 5" id="KW-0274">FAD</keyword>
<keyword evidence="3" id="KW-0285">Flavoprotein</keyword>
<name>A0A8S1DTE4_9INSE</name>
<comment type="similarity">
    <text evidence="2">Belongs to the GMC oxidoreductase family.</text>
</comment>
<dbReference type="Pfam" id="PF05199">
    <property type="entry name" value="GMC_oxred_C"/>
    <property type="match status" value="1"/>
</dbReference>
<evidence type="ECO:0000256" key="5">
    <source>
        <dbReference type="PIRSR" id="PIRSR000137-2"/>
    </source>
</evidence>
<dbReference type="OrthoDB" id="5428259at2759"/>
<feature type="binding site" evidence="5">
    <location>
        <position position="257"/>
    </location>
    <ligand>
        <name>FAD</name>
        <dbReference type="ChEBI" id="CHEBI:57692"/>
    </ligand>
</feature>
<dbReference type="InterPro" id="IPR036188">
    <property type="entry name" value="FAD/NAD-bd_sf"/>
</dbReference>
<accession>A0A8S1DTE4</accession>
<sequence>MNFLPFRVLIFVYAIAVFFFQLYGRFCNWSERFLTPECDDNLFFDFIVVGGGSAGAVVASRLSEDKGHSVLLLEAGGSPSILFDTPSVAPMLQKTDYDWQFVTEPQKNSCLALNNNASIWPRGKILGGCGRLNFMMHVRGDPRDFDSWAASGNQGWSYEQVVPFFKKSETHPNQKSRFRGRNGPIHVDYLSWTSPLVELFLKGGQALGYAVGDLNGDLTEGFSVTQVNVAHGKRLSTDSVFLKKKMNNLKVLTFSHVEKILFHGSRAIGVKFSHKGKTKFAYSTKDVILSAGAVGSPQILMLSGVGAADHLKQHKIAVIRDLPGVGSNLQDHVTTGANNVLLEGKSAAMGLNLATMLSPFTAWQYFWSKSGPVSSNGCEAYAMVYSSEKTNRSSTPPDVQLLFFPTGHSFEGGTVLKDITGTRTEVWQSYFAPFEEKAVASIFAVLLRPKSRGSIRLKSSNPYQHPVINPNYFNHPDDIETIVRGLQLVQKLVESDPFKSNGASFNPFPLPQCKLHEFASFEYWECYVRHMTGTVYHPCGTCKMGPSADSAAVVDDKLRVHGMRGLRVIDASIMPTIVGANINAATIMIAEKGAQLIKDFWSNRAISSTYRDFFVWNTKKSHSCDMFL</sequence>
<keyword evidence="9" id="KW-1185">Reference proteome</keyword>
<dbReference type="InterPro" id="IPR012132">
    <property type="entry name" value="GMC_OxRdtase"/>
</dbReference>
<dbReference type="Gene3D" id="3.30.560.10">
    <property type="entry name" value="Glucose Oxidase, domain 3"/>
    <property type="match status" value="1"/>
</dbReference>
<keyword evidence="6" id="KW-0812">Transmembrane</keyword>
<gene>
    <name evidence="8" type="ORF">CLODIP_2_CD05433</name>
</gene>
<dbReference type="PANTHER" id="PTHR11552:SF147">
    <property type="entry name" value="CHOLINE DEHYDROGENASE, MITOCHONDRIAL"/>
    <property type="match status" value="1"/>
</dbReference>
<evidence type="ECO:0000256" key="1">
    <source>
        <dbReference type="ARBA" id="ARBA00001974"/>
    </source>
</evidence>